<dbReference type="AlphaFoldDB" id="A0A369K9T3"/>
<evidence type="ECO:0000313" key="1">
    <source>
        <dbReference type="EMBL" id="RDB28583.1"/>
    </source>
</evidence>
<evidence type="ECO:0008006" key="3">
    <source>
        <dbReference type="Google" id="ProtNLM"/>
    </source>
</evidence>
<organism evidence="1 2">
    <name type="scientific">Hypsizygus marmoreus</name>
    <name type="common">White beech mushroom</name>
    <name type="synonym">Agaricus marmoreus</name>
    <dbReference type="NCBI Taxonomy" id="39966"/>
    <lineage>
        <taxon>Eukaryota</taxon>
        <taxon>Fungi</taxon>
        <taxon>Dikarya</taxon>
        <taxon>Basidiomycota</taxon>
        <taxon>Agaricomycotina</taxon>
        <taxon>Agaricomycetes</taxon>
        <taxon>Agaricomycetidae</taxon>
        <taxon>Agaricales</taxon>
        <taxon>Tricholomatineae</taxon>
        <taxon>Lyophyllaceae</taxon>
        <taxon>Hypsizygus</taxon>
    </lineage>
</organism>
<name>A0A369K9T3_HYPMA</name>
<reference evidence="1" key="1">
    <citation type="submission" date="2018-04" db="EMBL/GenBank/DDBJ databases">
        <title>Whole genome sequencing of Hypsizygus marmoreus.</title>
        <authorList>
            <person name="Choi I.-G."/>
            <person name="Min B."/>
            <person name="Kim J.-G."/>
            <person name="Kim S."/>
            <person name="Oh Y.-L."/>
            <person name="Kong W.-S."/>
            <person name="Park H."/>
            <person name="Jeong J."/>
            <person name="Song E.-S."/>
        </authorList>
    </citation>
    <scope>NUCLEOTIDE SEQUENCE [LARGE SCALE GENOMIC DNA]</scope>
    <source>
        <strain evidence="1">51987-8</strain>
    </source>
</reference>
<gene>
    <name evidence="1" type="ORF">Hypma_015047</name>
</gene>
<evidence type="ECO:0000313" key="2">
    <source>
        <dbReference type="Proteomes" id="UP000076154"/>
    </source>
</evidence>
<proteinExistence type="predicted"/>
<dbReference type="Proteomes" id="UP000076154">
    <property type="component" value="Unassembled WGS sequence"/>
</dbReference>
<dbReference type="InParanoid" id="A0A369K9T3"/>
<accession>A0A369K9T3</accession>
<protein>
    <recommendedName>
        <fullName evidence="3">SLA1 homology domain-containing protein</fullName>
    </recommendedName>
</protein>
<comment type="caution">
    <text evidence="1">The sequence shown here is derived from an EMBL/GenBank/DDBJ whole genome shotgun (WGS) entry which is preliminary data.</text>
</comment>
<sequence length="71" mass="7619">MSPVNTLGKDWTGIRVFFWSSDAQIRYGTVVDAMRLEDGTQVLAIKTDHGETVSLPAAGVSLVTSTPPTQP</sequence>
<keyword evidence="2" id="KW-1185">Reference proteome</keyword>
<dbReference type="EMBL" id="LUEZ02000010">
    <property type="protein sequence ID" value="RDB28583.1"/>
    <property type="molecule type" value="Genomic_DNA"/>
</dbReference>
<dbReference type="OrthoDB" id="3237761at2759"/>